<sequence>MASSSTEVDLTNVFRGRLVSILGHHFHEDKSLFQCMQDFRKDESENSDGQVKLARGEDLWTGYQKAQSVLRDFAQHATPVPEGPVDFLNDEINDLCDVAACNASSLMIVCPSTLSNQLCRIIFHYKNDDRYRATLTHSKWGELTYAGCKTRYKVNIDVVKKKLQASCGTKGWMLCLPALAGKYEMAKASVFGQSGITIIEGKKNFEAPSFNQNQLCTFAKEHGITDCLLLLGKYASLGETLPESCVECFNDKKRYGDDDSKQLHRPQHMKHYANSKGFRAVTNKKSLCTFATDEVHADLRVKEREQTRPSIFQEATCKAIRELDRQGIDPGRVAAAVLLRHLMPVPVNHFFEKIVKSIVDAVPKSQGFIFHGPMNSGKSTVASAVSSLLGGVALNVNCVKDRMWVEMGRAIDRFMVVFEDVKGYPKPGHPYLPSGEGFSNLDCYREFLDGMFKVGLEKKFQNKVDCFFPPWIITCNDYIIPKPLLQRCLTVAFTQSDCNIRSYIKRHDVDLRFLGSGACLMLCQILYGDRDLMVDECVSLAQELEKNARLTPIGIYEEDLVAPVDQTVPEVQPDGSIGFASPETEDAPDQFPSSSYTTPPTGGYFYRGFGNQEHVEWMSGFETPDPGLTNVQSSPSSEESSAEEEPACRKRCVFLDDESAETKKPLKKRKMR</sequence>
<keyword evidence="10" id="KW-0238">DNA-binding</keyword>
<keyword evidence="8" id="KW-0347">Helicase</keyword>
<name>A0A2U9K628_9POLY</name>
<dbReference type="GO" id="GO:0003677">
    <property type="term" value="F:DNA binding"/>
    <property type="evidence" value="ECO:0007669"/>
    <property type="project" value="UniProtKB-KW"/>
</dbReference>
<dbReference type="EC" id="5.6.2.4" evidence="13"/>
<keyword evidence="7" id="KW-0378">Hydrolase</keyword>
<evidence type="ECO:0000256" key="14">
    <source>
        <dbReference type="ARBA" id="ARBA00048988"/>
    </source>
</evidence>
<keyword evidence="11" id="KW-0413">Isomerase</keyword>
<evidence type="ECO:0000256" key="16">
    <source>
        <dbReference type="SAM" id="MobiDB-lite"/>
    </source>
</evidence>
<feature type="domain" description="T-ag D1-type" evidence="18">
    <location>
        <begin position="207"/>
        <end position="308"/>
    </location>
</feature>
<dbReference type="PROSITE" id="PS51206">
    <property type="entry name" value="SF3_HELICASE_1"/>
    <property type="match status" value="1"/>
</dbReference>
<evidence type="ECO:0000259" key="17">
    <source>
        <dbReference type="PROSITE" id="PS51206"/>
    </source>
</evidence>
<evidence type="ECO:0000256" key="10">
    <source>
        <dbReference type="ARBA" id="ARBA00023125"/>
    </source>
</evidence>
<organism evidence="19">
    <name type="scientific">Thetapolyomavirus trebernacchii</name>
    <dbReference type="NCBI Taxonomy" id="2218588"/>
    <lineage>
        <taxon>Viruses</taxon>
        <taxon>Monodnaviria</taxon>
        <taxon>Shotokuvirae</taxon>
        <taxon>Cossaviricota</taxon>
        <taxon>Papovaviricetes</taxon>
        <taxon>Sepolyvirales</taxon>
        <taxon>Polyomaviridae</taxon>
        <taxon>Thetapolyomavirus</taxon>
    </lineage>
</organism>
<evidence type="ECO:0000256" key="2">
    <source>
        <dbReference type="ARBA" id="ARBA00022518"/>
    </source>
</evidence>
<evidence type="ECO:0000256" key="11">
    <source>
        <dbReference type="ARBA" id="ARBA00023235"/>
    </source>
</evidence>
<comment type="catalytic activity">
    <reaction evidence="14">
        <text>ATP + H2O = ADP + phosphate + H(+)</text>
        <dbReference type="Rhea" id="RHEA:13065"/>
        <dbReference type="ChEBI" id="CHEBI:15377"/>
        <dbReference type="ChEBI" id="CHEBI:15378"/>
        <dbReference type="ChEBI" id="CHEBI:30616"/>
        <dbReference type="ChEBI" id="CHEBI:43474"/>
        <dbReference type="ChEBI" id="CHEBI:456216"/>
        <dbReference type="EC" id="5.6.2.4"/>
    </reaction>
</comment>
<evidence type="ECO:0000256" key="7">
    <source>
        <dbReference type="ARBA" id="ARBA00022801"/>
    </source>
</evidence>
<keyword evidence="3" id="KW-0597">Phosphoprotein</keyword>
<evidence type="ECO:0000256" key="3">
    <source>
        <dbReference type="ARBA" id="ARBA00022553"/>
    </source>
</evidence>
<evidence type="ECO:0000256" key="4">
    <source>
        <dbReference type="ARBA" id="ARBA00022562"/>
    </source>
</evidence>
<keyword evidence="9" id="KW-0067">ATP-binding</keyword>
<dbReference type="InterPro" id="IPR037102">
    <property type="entry name" value="Znf_lg_T-Ag_D1_dom_sf"/>
</dbReference>
<keyword evidence="4" id="KW-1048">Host nucleus</keyword>
<evidence type="ECO:0000313" key="19">
    <source>
        <dbReference type="EMBL" id="AWS21314.1"/>
    </source>
</evidence>
<dbReference type="GO" id="GO:0008270">
    <property type="term" value="F:zinc ion binding"/>
    <property type="evidence" value="ECO:0007669"/>
    <property type="project" value="UniProtKB-KW"/>
</dbReference>
<keyword evidence="15" id="KW-0479">Metal-binding</keyword>
<keyword evidence="15" id="KW-0863">Zinc-finger</keyword>
<comment type="subcellular location">
    <subcellularLocation>
        <location evidence="1">Host nucleus</location>
    </subcellularLocation>
</comment>
<dbReference type="EMBL" id="MG800627">
    <property type="protein sequence ID" value="AWS21314.1"/>
    <property type="molecule type" value="Genomic_DNA"/>
</dbReference>
<dbReference type="Gene3D" id="3.40.50.300">
    <property type="entry name" value="P-loop containing nucleotide triphosphate hydrolases"/>
    <property type="match status" value="1"/>
</dbReference>
<evidence type="ECO:0000256" key="5">
    <source>
        <dbReference type="ARBA" id="ARBA00022705"/>
    </source>
</evidence>
<dbReference type="SUPFAM" id="SSF52540">
    <property type="entry name" value="P-loop containing nucleoside triphosphate hydrolases"/>
    <property type="match status" value="1"/>
</dbReference>
<keyword evidence="5" id="KW-0235">DNA replication</keyword>
<evidence type="ECO:0000256" key="6">
    <source>
        <dbReference type="ARBA" id="ARBA00022741"/>
    </source>
</evidence>
<evidence type="ECO:0000256" key="8">
    <source>
        <dbReference type="ARBA" id="ARBA00022806"/>
    </source>
</evidence>
<dbReference type="InterPro" id="IPR014015">
    <property type="entry name" value="Helicase_SF3_DNA-vir"/>
</dbReference>
<evidence type="ECO:0000256" key="9">
    <source>
        <dbReference type="ARBA" id="ARBA00022840"/>
    </source>
</evidence>
<proteinExistence type="predicted"/>
<protein>
    <recommendedName>
        <fullName evidence="13">DNA 3'-5' helicase</fullName>
        <ecNumber evidence="13">5.6.2.4</ecNumber>
    </recommendedName>
</protein>
<evidence type="ECO:0000256" key="13">
    <source>
        <dbReference type="ARBA" id="ARBA00034808"/>
    </source>
</evidence>
<dbReference type="Proteomes" id="UP000289788">
    <property type="component" value="Segment"/>
</dbReference>
<reference evidence="19" key="1">
    <citation type="journal article" date="2018" name="J. Gen. Virol.">
        <title>Fish polyomaviruses belong to two distinct evolutionary lineages.</title>
        <authorList>
            <person name="Van Doorslaer K."/>
            <person name="Kraberger S."/>
            <person name="Austin C."/>
            <person name="Farkas K."/>
            <person name="Bergeman M."/>
            <person name="Paunil E."/>
            <person name="Davison W."/>
            <person name="Varsani A."/>
        </authorList>
    </citation>
    <scope>NUCLEOTIDE SEQUENCE [LARGE SCALE GENOMIC DNA]</scope>
    <source>
        <strain evidence="19">BIS330</strain>
    </source>
</reference>
<dbReference type="Gene3D" id="1.10.10.510">
    <property type="entry name" value="Zinc finger, large T-antigen D1 domain"/>
    <property type="match status" value="1"/>
</dbReference>
<feature type="domain" description="SF3 helicase" evidence="17">
    <location>
        <begin position="346"/>
        <end position="511"/>
    </location>
</feature>
<keyword evidence="20" id="KW-1185">Reference proteome</keyword>
<dbReference type="GO" id="GO:0043138">
    <property type="term" value="F:3'-5' DNA helicase activity"/>
    <property type="evidence" value="ECO:0007669"/>
    <property type="project" value="UniProtKB-EC"/>
</dbReference>
<dbReference type="RefSeq" id="YP_009552745.1">
    <property type="nucleotide sequence ID" value="NC_040638.1"/>
</dbReference>
<keyword evidence="6" id="KW-0547">Nucleotide-binding</keyword>
<dbReference type="KEGG" id="vg:41702160"/>
<evidence type="ECO:0000256" key="12">
    <source>
        <dbReference type="ARBA" id="ARBA00034617"/>
    </source>
</evidence>
<dbReference type="GO" id="GO:0016787">
    <property type="term" value="F:hydrolase activity"/>
    <property type="evidence" value="ECO:0007669"/>
    <property type="project" value="UniProtKB-KW"/>
</dbReference>
<evidence type="ECO:0000256" key="1">
    <source>
        <dbReference type="ARBA" id="ARBA00004147"/>
    </source>
</evidence>
<dbReference type="GO" id="GO:0005524">
    <property type="term" value="F:ATP binding"/>
    <property type="evidence" value="ECO:0007669"/>
    <property type="project" value="UniProtKB-KW"/>
</dbReference>
<evidence type="ECO:0000256" key="15">
    <source>
        <dbReference type="PROSITE-ProRule" id="PRU00671"/>
    </source>
</evidence>
<comment type="catalytic activity">
    <reaction evidence="12">
        <text>Couples ATP hydrolysis with the unwinding of duplex DNA by translocating in the 3'-5' direction.</text>
        <dbReference type="EC" id="5.6.2.4"/>
    </reaction>
</comment>
<dbReference type="InterPro" id="IPR017910">
    <property type="entry name" value="Znf_lg_T-Ag_D1-typ"/>
</dbReference>
<keyword evidence="2" id="KW-0244">Early protein</keyword>
<dbReference type="Pfam" id="PF06431">
    <property type="entry name" value="Polyoma_lg_T_C"/>
    <property type="match status" value="1"/>
</dbReference>
<dbReference type="InterPro" id="IPR010932">
    <property type="entry name" value="Lg_T_Ag_Polyomavir_C"/>
</dbReference>
<dbReference type="InterPro" id="IPR027417">
    <property type="entry name" value="P-loop_NTPase"/>
</dbReference>
<feature type="region of interest" description="Disordered" evidence="16">
    <location>
        <begin position="619"/>
        <end position="672"/>
    </location>
</feature>
<keyword evidence="15" id="KW-0862">Zinc</keyword>
<dbReference type="GeneID" id="41702160"/>
<dbReference type="GO" id="GO:0042025">
    <property type="term" value="C:host cell nucleus"/>
    <property type="evidence" value="ECO:0007669"/>
    <property type="project" value="UniProtKB-SubCell"/>
</dbReference>
<accession>A0A2U9K628</accession>
<dbReference type="PROSITE" id="PS51341">
    <property type="entry name" value="ZF_LTAG_D1"/>
    <property type="match status" value="1"/>
</dbReference>
<evidence type="ECO:0000313" key="20">
    <source>
        <dbReference type="Proteomes" id="UP000289788"/>
    </source>
</evidence>
<evidence type="ECO:0000259" key="18">
    <source>
        <dbReference type="PROSITE" id="PS51341"/>
    </source>
</evidence>
<dbReference type="GO" id="GO:0006260">
    <property type="term" value="P:DNA replication"/>
    <property type="evidence" value="ECO:0007669"/>
    <property type="project" value="UniProtKB-KW"/>
</dbReference>